<evidence type="ECO:0000256" key="1">
    <source>
        <dbReference type="ARBA" id="ARBA00022475"/>
    </source>
</evidence>
<dbReference type="PANTHER" id="PTHR10849">
    <property type="entry name" value="NADH DEHYDROGENASE UBIQUINONE IRON-SULFUR PROTEIN 8, MITOCHONDRIAL"/>
    <property type="match status" value="1"/>
</dbReference>
<comment type="similarity">
    <text evidence="12">Belongs to the complex I 23 kDa subunit family.</text>
</comment>
<dbReference type="PANTHER" id="PTHR10849:SF24">
    <property type="entry name" value="NADH-QUINONE OXIDOREDUCTASE SUBUNIT I 2"/>
    <property type="match status" value="1"/>
</dbReference>
<evidence type="ECO:0000256" key="13">
    <source>
        <dbReference type="SAM" id="MobiDB-lite"/>
    </source>
</evidence>
<feature type="binding site" evidence="12">
    <location>
        <position position="57"/>
    </location>
    <ligand>
        <name>[4Fe-4S] cluster</name>
        <dbReference type="ChEBI" id="CHEBI:49883"/>
        <label>1</label>
    </ligand>
</feature>
<keyword evidence="5" id="KW-0677">Repeat</keyword>
<comment type="function">
    <text evidence="12">NDH-1 shuttles electrons from NADH, via FMN and iron-sulfur (Fe-S) centers, to quinones in the respiratory chain. The immediate electron acceptor for the enzyme in this species is believed to be ubiquinone. Couples the redox reaction to proton translocation (for every two electrons transferred, four hydrogen ions are translocated across the cytoplasmic membrane), and thus conserves the redox energy in a proton gradient.</text>
</comment>
<keyword evidence="3 12" id="KW-0874">Quinone</keyword>
<feature type="binding site" evidence="12">
    <location>
        <position position="51"/>
    </location>
    <ligand>
        <name>[4Fe-4S] cluster</name>
        <dbReference type="ChEBI" id="CHEBI:49883"/>
        <label>1</label>
    </ligand>
</feature>
<dbReference type="AlphaFoldDB" id="A0A1D7YAM7"/>
<dbReference type="PROSITE" id="PS00198">
    <property type="entry name" value="4FE4S_FER_1"/>
    <property type="match status" value="1"/>
</dbReference>
<keyword evidence="2 12" id="KW-0004">4Fe-4S</keyword>
<evidence type="ECO:0000259" key="14">
    <source>
        <dbReference type="PROSITE" id="PS51379"/>
    </source>
</evidence>
<evidence type="ECO:0000256" key="3">
    <source>
        <dbReference type="ARBA" id="ARBA00022719"/>
    </source>
</evidence>
<dbReference type="GO" id="GO:0051539">
    <property type="term" value="F:4 iron, 4 sulfur cluster binding"/>
    <property type="evidence" value="ECO:0007669"/>
    <property type="project" value="UniProtKB-KW"/>
</dbReference>
<evidence type="ECO:0000256" key="10">
    <source>
        <dbReference type="ARBA" id="ARBA00023075"/>
    </source>
</evidence>
<evidence type="ECO:0000256" key="5">
    <source>
        <dbReference type="ARBA" id="ARBA00022737"/>
    </source>
</evidence>
<feature type="domain" description="4Fe-4S ferredoxin-type" evidence="14">
    <location>
        <begin position="42"/>
        <end position="71"/>
    </location>
</feature>
<name>A0A1D7YAM7_9ACTN</name>
<dbReference type="InterPro" id="IPR017900">
    <property type="entry name" value="4Fe4S_Fe_S_CS"/>
</dbReference>
<dbReference type="InterPro" id="IPR010226">
    <property type="entry name" value="NADH_quinone_OxRdtase_chainI"/>
</dbReference>
<comment type="cofactor">
    <cofactor evidence="12">
        <name>[4Fe-4S] cluster</name>
        <dbReference type="ChEBI" id="CHEBI:49883"/>
    </cofactor>
    <text evidence="12">Binds 2 [4Fe-4S] clusters per subunit.</text>
</comment>
<dbReference type="HAMAP" id="MF_01351">
    <property type="entry name" value="NDH1_NuoI"/>
    <property type="match status" value="1"/>
</dbReference>
<dbReference type="InterPro" id="IPR017896">
    <property type="entry name" value="4Fe4S_Fe-S-bd"/>
</dbReference>
<evidence type="ECO:0000256" key="2">
    <source>
        <dbReference type="ARBA" id="ARBA00022485"/>
    </source>
</evidence>
<keyword evidence="8 12" id="KW-0411">Iron-sulfur</keyword>
<keyword evidence="1 12" id="KW-1003">Cell membrane</keyword>
<dbReference type="Gene3D" id="3.30.70.3270">
    <property type="match status" value="1"/>
</dbReference>
<organism evidence="15 16">
    <name type="scientific">Streptomyces fodineus</name>
    <dbReference type="NCBI Taxonomy" id="1904616"/>
    <lineage>
        <taxon>Bacteria</taxon>
        <taxon>Bacillati</taxon>
        <taxon>Actinomycetota</taxon>
        <taxon>Actinomycetes</taxon>
        <taxon>Kitasatosporales</taxon>
        <taxon>Streptomycetaceae</taxon>
        <taxon>Streptomyces</taxon>
    </lineage>
</organism>
<accession>A0A1D7YAM7</accession>
<keyword evidence="6 12" id="KW-1278">Translocase</keyword>
<evidence type="ECO:0000256" key="6">
    <source>
        <dbReference type="ARBA" id="ARBA00022967"/>
    </source>
</evidence>
<keyword evidence="16" id="KW-1185">Reference proteome</keyword>
<dbReference type="Proteomes" id="UP000094960">
    <property type="component" value="Chromosome"/>
</dbReference>
<evidence type="ECO:0000313" key="15">
    <source>
        <dbReference type="EMBL" id="AOR32677.1"/>
    </source>
</evidence>
<dbReference type="PROSITE" id="PS51379">
    <property type="entry name" value="4FE4S_FER_2"/>
    <property type="match status" value="2"/>
</dbReference>
<evidence type="ECO:0000256" key="4">
    <source>
        <dbReference type="ARBA" id="ARBA00022723"/>
    </source>
</evidence>
<evidence type="ECO:0000313" key="16">
    <source>
        <dbReference type="Proteomes" id="UP000094960"/>
    </source>
</evidence>
<evidence type="ECO:0000256" key="11">
    <source>
        <dbReference type="ARBA" id="ARBA00023136"/>
    </source>
</evidence>
<dbReference type="GO" id="GO:0005506">
    <property type="term" value="F:iron ion binding"/>
    <property type="evidence" value="ECO:0007669"/>
    <property type="project" value="UniProtKB-UniRule"/>
</dbReference>
<feature type="binding site" evidence="12">
    <location>
        <position position="54"/>
    </location>
    <ligand>
        <name>[4Fe-4S] cluster</name>
        <dbReference type="ChEBI" id="CHEBI:49883"/>
        <label>1</label>
    </ligand>
</feature>
<feature type="binding site" evidence="12">
    <location>
        <position position="110"/>
    </location>
    <ligand>
        <name>[4Fe-4S] cluster</name>
        <dbReference type="ChEBI" id="CHEBI:49883"/>
        <label>1</label>
    </ligand>
</feature>
<dbReference type="Pfam" id="PF00037">
    <property type="entry name" value="Fer4"/>
    <property type="match status" value="1"/>
</dbReference>
<feature type="region of interest" description="Disordered" evidence="13">
    <location>
        <begin position="165"/>
        <end position="186"/>
    </location>
</feature>
<feature type="domain" description="4Fe-4S ferredoxin-type" evidence="14">
    <location>
        <begin position="91"/>
        <end position="120"/>
    </location>
</feature>
<reference evidence="16" key="1">
    <citation type="submission" date="2016-09" db="EMBL/GenBank/DDBJ databases">
        <title>Streptomyces puniciscabiei strain:TW1S1 Genome sequencing and assembly.</title>
        <authorList>
            <person name="Kim M.-K."/>
            <person name="Kim S.B."/>
        </authorList>
    </citation>
    <scope>NUCLEOTIDE SEQUENCE [LARGE SCALE GENOMIC DNA]</scope>
    <source>
        <strain evidence="16">TW1S1</strain>
    </source>
</reference>
<evidence type="ECO:0000256" key="12">
    <source>
        <dbReference type="HAMAP-Rule" id="MF_01351"/>
    </source>
</evidence>
<dbReference type="EMBL" id="CP017248">
    <property type="protein sequence ID" value="AOR32677.1"/>
    <property type="molecule type" value="Genomic_DNA"/>
</dbReference>
<evidence type="ECO:0000256" key="7">
    <source>
        <dbReference type="ARBA" id="ARBA00023004"/>
    </source>
</evidence>
<proteinExistence type="inferred from homology"/>
<feature type="binding site" evidence="12">
    <location>
        <position position="61"/>
    </location>
    <ligand>
        <name>[4Fe-4S] cluster</name>
        <dbReference type="ChEBI" id="CHEBI:49883"/>
        <label>2</label>
    </ligand>
</feature>
<evidence type="ECO:0000256" key="9">
    <source>
        <dbReference type="ARBA" id="ARBA00023027"/>
    </source>
</evidence>
<protein>
    <recommendedName>
        <fullName evidence="12">NADH-quinone oxidoreductase subunit I</fullName>
        <ecNumber evidence="12">7.1.1.-</ecNumber>
    </recommendedName>
    <alternativeName>
        <fullName evidence="12">NADH dehydrogenase I subunit I</fullName>
    </alternativeName>
    <alternativeName>
        <fullName evidence="12">NDH-1 subunit I</fullName>
    </alternativeName>
</protein>
<dbReference type="GO" id="GO:0050136">
    <property type="term" value="F:NADH dehydrogenase (quinone) (non-electrogenic) activity"/>
    <property type="evidence" value="ECO:0007669"/>
    <property type="project" value="UniProtKB-UniRule"/>
</dbReference>
<evidence type="ECO:0000256" key="8">
    <source>
        <dbReference type="ARBA" id="ARBA00023014"/>
    </source>
</evidence>
<comment type="subunit">
    <text evidence="12">NDH-1 is composed of 14 different subunits. Subunits NuoA, H, J, K, L, M, N constitute the membrane sector of the complex.</text>
</comment>
<comment type="catalytic activity">
    <reaction evidence="12">
        <text>a quinone + NADH + 5 H(+)(in) = a quinol + NAD(+) + 4 H(+)(out)</text>
        <dbReference type="Rhea" id="RHEA:57888"/>
        <dbReference type="ChEBI" id="CHEBI:15378"/>
        <dbReference type="ChEBI" id="CHEBI:24646"/>
        <dbReference type="ChEBI" id="CHEBI:57540"/>
        <dbReference type="ChEBI" id="CHEBI:57945"/>
        <dbReference type="ChEBI" id="CHEBI:132124"/>
    </reaction>
</comment>
<dbReference type="GO" id="GO:0005886">
    <property type="term" value="C:plasma membrane"/>
    <property type="evidence" value="ECO:0007669"/>
    <property type="project" value="UniProtKB-SubCell"/>
</dbReference>
<keyword evidence="7 12" id="KW-0408">Iron</keyword>
<dbReference type="EC" id="7.1.1.-" evidence="12"/>
<feature type="binding site" evidence="12">
    <location>
        <position position="103"/>
    </location>
    <ligand>
        <name>[4Fe-4S] cluster</name>
        <dbReference type="ChEBI" id="CHEBI:49883"/>
        <label>2</label>
    </ligand>
</feature>
<dbReference type="FunFam" id="3.30.70.3270:FF:000012">
    <property type="entry name" value="NADH-quinone oxidoreductase subunit I"/>
    <property type="match status" value="1"/>
</dbReference>
<comment type="subcellular location">
    <subcellularLocation>
        <location evidence="12">Cell membrane</location>
        <topology evidence="12">Peripheral membrane protein</topology>
    </subcellularLocation>
</comment>
<feature type="binding site" evidence="12">
    <location>
        <position position="106"/>
    </location>
    <ligand>
        <name>[4Fe-4S] cluster</name>
        <dbReference type="ChEBI" id="CHEBI:49883"/>
        <label>2</label>
    </ligand>
</feature>
<feature type="binding site" evidence="12">
    <location>
        <position position="100"/>
    </location>
    <ligand>
        <name>[4Fe-4S] cluster</name>
        <dbReference type="ChEBI" id="CHEBI:49883"/>
        <label>2</label>
    </ligand>
</feature>
<keyword evidence="9 12" id="KW-0520">NAD</keyword>
<dbReference type="RefSeq" id="WP_069779267.1">
    <property type="nucleotide sequence ID" value="NZ_CP017248.1"/>
</dbReference>
<keyword evidence="11 12" id="KW-0472">Membrane</keyword>
<dbReference type="GO" id="GO:0048038">
    <property type="term" value="F:quinone binding"/>
    <property type="evidence" value="ECO:0007669"/>
    <property type="project" value="UniProtKB-KW"/>
</dbReference>
<sequence>MAPIPGSGLAKGLAVTLRTMTRKTVTQQYPDAQPELPPRTRGVIGLFEENCTVCMLCARECPDWCIYIDSHKETVPPAAPGGRERSRNVLDRFAIDFSLCMYCGICIEVCPFDALFWSPEFEYAETDIRDLTHERDKLREWMWTVPAPPALDPAAEEPKEIAAARKTAEKLAATQAEPQEPKGGES</sequence>
<dbReference type="SUPFAM" id="SSF54862">
    <property type="entry name" value="4Fe-4S ferredoxins"/>
    <property type="match status" value="1"/>
</dbReference>
<dbReference type="KEGG" id="spun:BFF78_17845"/>
<keyword evidence="4 12" id="KW-0479">Metal-binding</keyword>
<keyword evidence="10 12" id="KW-0830">Ubiquinone</keyword>
<gene>
    <name evidence="12" type="primary">nuoI</name>
    <name evidence="15" type="ORF">BFF78_17845</name>
</gene>